<dbReference type="EMBL" id="LR790954">
    <property type="protein sequence ID" value="CAB3266816.1"/>
    <property type="molecule type" value="mRNA"/>
</dbReference>
<accession>A0A6F9DV13</accession>
<dbReference type="GO" id="GO:0032839">
    <property type="term" value="C:dendrite cytoplasm"/>
    <property type="evidence" value="ECO:0007669"/>
    <property type="project" value="GOC"/>
</dbReference>
<dbReference type="GO" id="GO:0098964">
    <property type="term" value="P:anterograde dendritic transport of messenger ribonucleoprotein complex"/>
    <property type="evidence" value="ECO:0007669"/>
    <property type="project" value="TreeGrafter"/>
</dbReference>
<dbReference type="GO" id="GO:0007281">
    <property type="term" value="P:germ cell development"/>
    <property type="evidence" value="ECO:0007669"/>
    <property type="project" value="TreeGrafter"/>
</dbReference>
<evidence type="ECO:0000256" key="1">
    <source>
        <dbReference type="ARBA" id="ARBA00022884"/>
    </source>
</evidence>
<feature type="region of interest" description="Disordered" evidence="3">
    <location>
        <begin position="1"/>
        <end position="32"/>
    </location>
</feature>
<protein>
    <submittedName>
        <fullName evidence="5">RISC-loading complex subunit tarbp2-like</fullName>
    </submittedName>
</protein>
<reference evidence="5" key="1">
    <citation type="submission" date="2020-04" db="EMBL/GenBank/DDBJ databases">
        <authorList>
            <person name="Neveu A P."/>
        </authorList>
    </citation>
    <scope>NUCLEOTIDE SEQUENCE</scope>
    <source>
        <tissue evidence="5">Whole embryo</tissue>
    </source>
</reference>
<feature type="domain" description="DRBM" evidence="4">
    <location>
        <begin position="251"/>
        <end position="330"/>
    </location>
</feature>
<dbReference type="InterPro" id="IPR014720">
    <property type="entry name" value="dsRBD_dom"/>
</dbReference>
<feature type="domain" description="DRBM" evidence="4">
    <location>
        <begin position="110"/>
        <end position="236"/>
    </location>
</feature>
<dbReference type="GO" id="GO:0035418">
    <property type="term" value="P:protein localization to synapse"/>
    <property type="evidence" value="ECO:0007669"/>
    <property type="project" value="TreeGrafter"/>
</dbReference>
<evidence type="ECO:0000256" key="2">
    <source>
        <dbReference type="PROSITE-ProRule" id="PRU00266"/>
    </source>
</evidence>
<dbReference type="Pfam" id="PF00035">
    <property type="entry name" value="dsrm"/>
    <property type="match status" value="2"/>
</dbReference>
<dbReference type="Gene3D" id="3.30.160.20">
    <property type="match status" value="4"/>
</dbReference>
<feature type="compositionally biased region" description="Polar residues" evidence="3">
    <location>
        <begin position="436"/>
        <end position="452"/>
    </location>
</feature>
<dbReference type="SUPFAM" id="SSF54768">
    <property type="entry name" value="dsRNA-binding domain-like"/>
    <property type="match status" value="4"/>
</dbReference>
<feature type="domain" description="DRBM" evidence="4">
    <location>
        <begin position="31"/>
        <end position="94"/>
    </location>
</feature>
<dbReference type="GO" id="GO:0008298">
    <property type="term" value="P:intracellular mRNA localization"/>
    <property type="evidence" value="ECO:0007669"/>
    <property type="project" value="TreeGrafter"/>
</dbReference>
<dbReference type="GO" id="GO:0003725">
    <property type="term" value="F:double-stranded RNA binding"/>
    <property type="evidence" value="ECO:0007669"/>
    <property type="project" value="TreeGrafter"/>
</dbReference>
<evidence type="ECO:0000313" key="5">
    <source>
        <dbReference type="EMBL" id="CAB3266816.1"/>
    </source>
</evidence>
<dbReference type="AlphaFoldDB" id="A0A6F9DV13"/>
<dbReference type="GO" id="GO:0043025">
    <property type="term" value="C:neuronal cell body"/>
    <property type="evidence" value="ECO:0007669"/>
    <property type="project" value="TreeGrafter"/>
</dbReference>
<feature type="region of interest" description="Disordered" evidence="3">
    <location>
        <begin position="436"/>
        <end position="470"/>
    </location>
</feature>
<name>A0A6F9DV13_9ASCI</name>
<dbReference type="SMART" id="SM00358">
    <property type="entry name" value="DSRM"/>
    <property type="match status" value="4"/>
</dbReference>
<dbReference type="GO" id="GO:0010494">
    <property type="term" value="C:cytoplasmic stress granule"/>
    <property type="evidence" value="ECO:0007669"/>
    <property type="project" value="TreeGrafter"/>
</dbReference>
<dbReference type="GO" id="GO:0003729">
    <property type="term" value="F:mRNA binding"/>
    <property type="evidence" value="ECO:0007669"/>
    <property type="project" value="TreeGrafter"/>
</dbReference>
<keyword evidence="1 2" id="KW-0694">RNA-binding</keyword>
<dbReference type="PANTHER" id="PTHR46054:SF3">
    <property type="entry name" value="MATERNAL EFFECT PROTEIN STAUFEN"/>
    <property type="match status" value="1"/>
</dbReference>
<dbReference type="PANTHER" id="PTHR46054">
    <property type="entry name" value="MATERNAL EFFECT PROTEIN STAUFEN"/>
    <property type="match status" value="1"/>
</dbReference>
<dbReference type="PROSITE" id="PS50137">
    <property type="entry name" value="DS_RBD"/>
    <property type="match status" value="4"/>
</dbReference>
<feature type="compositionally biased region" description="Polar residues" evidence="3">
    <location>
        <begin position="459"/>
        <end position="470"/>
    </location>
</feature>
<proteinExistence type="evidence at transcript level"/>
<feature type="compositionally biased region" description="Basic and acidic residues" evidence="3">
    <location>
        <begin position="12"/>
        <end position="22"/>
    </location>
</feature>
<dbReference type="InterPro" id="IPR051740">
    <property type="entry name" value="DRBM-containing_protein"/>
</dbReference>
<dbReference type="GO" id="GO:0005886">
    <property type="term" value="C:plasma membrane"/>
    <property type="evidence" value="ECO:0007669"/>
    <property type="project" value="TreeGrafter"/>
</dbReference>
<dbReference type="FunFam" id="3.30.160.20:FF:000007">
    <property type="entry name" value="Double-stranded RNA-binding protein Staufen homolog 1"/>
    <property type="match status" value="1"/>
</dbReference>
<feature type="domain" description="DRBM" evidence="4">
    <location>
        <begin position="356"/>
        <end position="425"/>
    </location>
</feature>
<gene>
    <name evidence="5" type="primary">Tarbp2-002</name>
</gene>
<evidence type="ECO:0000256" key="3">
    <source>
        <dbReference type="SAM" id="MobiDB-lite"/>
    </source>
</evidence>
<evidence type="ECO:0000259" key="4">
    <source>
        <dbReference type="PROSITE" id="PS50137"/>
    </source>
</evidence>
<sequence>MDAPLHGPKTTDNPEHREDQVNDKPANADTNPVSFINNLGRFHKLKATYKVERKVGALLEVSLTLGNETWLGKGKDKKSAKTTAAEMAIANTSLEIPKQKIKSQNMKALTPTVKLNGLLMSRGLSSSYTLISKKDVGIQAYIAPMPPRSNPANIYTQPISKYYIHDNDVQSYTQDDFQQIPSFNSYCEQTNAKCPTAPYLYKIRLDVDKNTFTGEGKTPQAAKHAAAEKALTFIENQNLPPIQTFDPVLKSEVSELHEVAASHGIRARFNITNETGPAHLRHYTMHLEVGTFKDELLDTERFHVVVTESGLSKKIAKRRAAISALKEMSALPKLTPHEKYKKQPIPKSNNNSVTMHPVSRLLQIMQAKEQPVPIYRSVDTITSKEKKANFVFECSAQNETVSGEGNSKKEAKRIAAESMLLKLGYLQGPVPNIGLQPTKSSLKTNNFASPTDHTLKKSLPQQRRVSFAKS</sequence>
<organism evidence="5">
    <name type="scientific">Phallusia mammillata</name>
    <dbReference type="NCBI Taxonomy" id="59560"/>
    <lineage>
        <taxon>Eukaryota</taxon>
        <taxon>Metazoa</taxon>
        <taxon>Chordata</taxon>
        <taxon>Tunicata</taxon>
        <taxon>Ascidiacea</taxon>
        <taxon>Phlebobranchia</taxon>
        <taxon>Ascidiidae</taxon>
        <taxon>Phallusia</taxon>
    </lineage>
</organism>